<keyword evidence="5" id="KW-1185">Reference proteome</keyword>
<feature type="repeat" description="TPR" evidence="3">
    <location>
        <begin position="99"/>
        <end position="132"/>
    </location>
</feature>
<dbReference type="Proteomes" id="UP000663929">
    <property type="component" value="Chromosome"/>
</dbReference>
<dbReference type="Pfam" id="PF13432">
    <property type="entry name" value="TPR_16"/>
    <property type="match status" value="1"/>
</dbReference>
<dbReference type="Gene3D" id="1.25.40.10">
    <property type="entry name" value="Tetratricopeptide repeat domain"/>
    <property type="match status" value="2"/>
</dbReference>
<dbReference type="PANTHER" id="PTHR44943:SF8">
    <property type="entry name" value="TPR REPEAT-CONTAINING PROTEIN MJ0263"/>
    <property type="match status" value="1"/>
</dbReference>
<reference evidence="4" key="1">
    <citation type="submission" date="2021-03" db="EMBL/GenBank/DDBJ databases">
        <title>Acanthopleuribacteraceae sp. M133.</title>
        <authorList>
            <person name="Wang G."/>
        </authorList>
    </citation>
    <scope>NUCLEOTIDE SEQUENCE</scope>
    <source>
        <strain evidence="4">M133</strain>
    </source>
</reference>
<gene>
    <name evidence="4" type="ORF">J3U87_03740</name>
</gene>
<dbReference type="AlphaFoldDB" id="A0A8A4TNJ9"/>
<organism evidence="4 5">
    <name type="scientific">Sulfidibacter corallicola</name>
    <dbReference type="NCBI Taxonomy" id="2818388"/>
    <lineage>
        <taxon>Bacteria</taxon>
        <taxon>Pseudomonadati</taxon>
        <taxon>Acidobacteriota</taxon>
        <taxon>Holophagae</taxon>
        <taxon>Acanthopleuribacterales</taxon>
        <taxon>Acanthopleuribacteraceae</taxon>
        <taxon>Sulfidibacter</taxon>
    </lineage>
</organism>
<dbReference type="PANTHER" id="PTHR44943">
    <property type="entry name" value="CELLULOSE SYNTHASE OPERON PROTEIN C"/>
    <property type="match status" value="1"/>
</dbReference>
<evidence type="ECO:0000256" key="1">
    <source>
        <dbReference type="ARBA" id="ARBA00022737"/>
    </source>
</evidence>
<evidence type="ECO:0000256" key="2">
    <source>
        <dbReference type="ARBA" id="ARBA00022803"/>
    </source>
</evidence>
<dbReference type="Pfam" id="PF13181">
    <property type="entry name" value="TPR_8"/>
    <property type="match status" value="1"/>
</dbReference>
<keyword evidence="1" id="KW-0677">Repeat</keyword>
<dbReference type="SMART" id="SM00028">
    <property type="entry name" value="TPR"/>
    <property type="match status" value="5"/>
</dbReference>
<protein>
    <submittedName>
        <fullName evidence="4">Tetratricopeptide repeat protein</fullName>
    </submittedName>
</protein>
<feature type="repeat" description="TPR" evidence="3">
    <location>
        <begin position="167"/>
        <end position="200"/>
    </location>
</feature>
<dbReference type="Pfam" id="PF13174">
    <property type="entry name" value="TPR_6"/>
    <property type="match status" value="1"/>
</dbReference>
<sequence length="368" mass="41943">MNRGREKEASHAFRMAKKALQRFIEKNPEHERALFLLGKTYFYTGEDQPAADMLSQLVALYPDNHQAWFYKGLAEMYGGKHGAASQAFDKASRLEPANPSYFEEWGRSLAFQGRHHEALKAYEQVLILSPSSETALFQTGVALNAIGDHREALVRFLEVLMINPEHQNAYYNAGQIHQLLGEHRKALSQYLKLARLAPQDGATLAKIVQLYDALNNTRKRDAYRGRLFALWQQSHDDPQIKRGFYCCAQFVEGDYKVVSLEYFEPKGNPARKWLFQVYDASMVEILFEISWCADDDLDGPAQVARQLGDANQRTYQLEGLWPNGDHRTFGEFPGERDFDQVRALVVQILRGNLEPIAVSENPLGDKTP</sequence>
<accession>A0A8A4TNJ9</accession>
<dbReference type="PROSITE" id="PS50005">
    <property type="entry name" value="TPR"/>
    <property type="match status" value="5"/>
</dbReference>
<name>A0A8A4TNJ9_SULCO</name>
<proteinExistence type="predicted"/>
<dbReference type="KEGG" id="scor:J3U87_03740"/>
<feature type="repeat" description="TPR" evidence="3">
    <location>
        <begin position="31"/>
        <end position="64"/>
    </location>
</feature>
<evidence type="ECO:0000313" key="4">
    <source>
        <dbReference type="EMBL" id="QTD51559.1"/>
    </source>
</evidence>
<keyword evidence="2 3" id="KW-0802">TPR repeat</keyword>
<evidence type="ECO:0000256" key="3">
    <source>
        <dbReference type="PROSITE-ProRule" id="PRU00339"/>
    </source>
</evidence>
<dbReference type="InterPro" id="IPR011990">
    <property type="entry name" value="TPR-like_helical_dom_sf"/>
</dbReference>
<dbReference type="RefSeq" id="WP_237381687.1">
    <property type="nucleotide sequence ID" value="NZ_CP071793.1"/>
</dbReference>
<dbReference type="SUPFAM" id="SSF48452">
    <property type="entry name" value="TPR-like"/>
    <property type="match status" value="1"/>
</dbReference>
<feature type="repeat" description="TPR" evidence="3">
    <location>
        <begin position="133"/>
        <end position="166"/>
    </location>
</feature>
<dbReference type="InterPro" id="IPR019734">
    <property type="entry name" value="TPR_rpt"/>
</dbReference>
<feature type="repeat" description="TPR" evidence="3">
    <location>
        <begin position="65"/>
        <end position="98"/>
    </location>
</feature>
<dbReference type="InterPro" id="IPR051685">
    <property type="entry name" value="Ycf3/AcsC/BcsC/TPR_MFPF"/>
</dbReference>
<evidence type="ECO:0000313" key="5">
    <source>
        <dbReference type="Proteomes" id="UP000663929"/>
    </source>
</evidence>
<dbReference type="EMBL" id="CP071793">
    <property type="protein sequence ID" value="QTD51559.1"/>
    <property type="molecule type" value="Genomic_DNA"/>
</dbReference>